<name>A0ABS6EI39_9CLOT</name>
<dbReference type="PROSITE" id="PS51257">
    <property type="entry name" value="PROKAR_LIPOPROTEIN"/>
    <property type="match status" value="1"/>
</dbReference>
<dbReference type="Pfam" id="PF00753">
    <property type="entry name" value="Lactamase_B"/>
    <property type="match status" value="1"/>
</dbReference>
<dbReference type="EMBL" id="JAHLQF010000002">
    <property type="protein sequence ID" value="MBU5484866.1"/>
    <property type="molecule type" value="Genomic_DNA"/>
</dbReference>
<dbReference type="PANTHER" id="PTHR11203">
    <property type="entry name" value="CLEAVAGE AND POLYADENYLATION SPECIFICITY FACTOR FAMILY MEMBER"/>
    <property type="match status" value="1"/>
</dbReference>
<dbReference type="Proteomes" id="UP000726170">
    <property type="component" value="Unassembled WGS sequence"/>
</dbReference>
<dbReference type="Pfam" id="PF10996">
    <property type="entry name" value="Beta-Casp"/>
    <property type="match status" value="1"/>
</dbReference>
<dbReference type="InterPro" id="IPR011108">
    <property type="entry name" value="RMMBL"/>
</dbReference>
<dbReference type="RefSeq" id="WP_216439384.1">
    <property type="nucleotide sequence ID" value="NZ_JAHLQF010000002.1"/>
</dbReference>
<feature type="domain" description="Metallo-beta-lactamase" evidence="2">
    <location>
        <begin position="13"/>
        <end position="225"/>
    </location>
</feature>
<evidence type="ECO:0000256" key="1">
    <source>
        <dbReference type="ARBA" id="ARBA00022801"/>
    </source>
</evidence>
<sequence length="503" mass="56893">MKLEFYGAAGCVTGSCHLLKVKDKTILLDCGLYQGKDEKERGNENFNFNPKNIDYVILSHAHIDHSGRIPLLYKQGFKGDILCTEGTKDLCSIMLEDSGSIHEMEAEWISRKRIRMGLNSVEPLYTAKIAQLSMYLFKGYPYNHWVELFDGFKIRFKDAGHLLGSSIVEILINEGEKDIKLVYSGDLGNKGLPILKDPTFIEEADYVMLETTYGDRLHEKFNTNLNELVDIIKSTFKKGGNVIIPSFAVGRTQEVIYALNKLVENDILKNITVYVDSPLATESTRIFNKYTKYYNKEATELIEDGDNPFQFDGLVFTKSPEESAKINKIQSNAIIISASGMCEAGRIKHHLKHNLWRKESSVVFVGFQAEGTLGRNILNGAKRVKIFGEEIAVNAKIYNLPGLSGHADRNGLLNWLEAFNKRPKAVLLIHGEEESQRSFKELLDSKGYKSYIMSSGDTFIPDMEEEKSPLKEKLFDLLNSLDNIDNMDKDLLLKNIENTIKNS</sequence>
<evidence type="ECO:0000313" key="5">
    <source>
        <dbReference type="Proteomes" id="UP000726170"/>
    </source>
</evidence>
<dbReference type="SMART" id="SM01027">
    <property type="entry name" value="Beta-Casp"/>
    <property type="match status" value="1"/>
</dbReference>
<protein>
    <submittedName>
        <fullName evidence="4">MBL fold metallo-hydrolase</fullName>
    </submittedName>
</protein>
<proteinExistence type="predicted"/>
<gene>
    <name evidence="4" type="ORF">KQI86_11015</name>
</gene>
<evidence type="ECO:0000259" key="2">
    <source>
        <dbReference type="SMART" id="SM00849"/>
    </source>
</evidence>
<keyword evidence="5" id="KW-1185">Reference proteome</keyword>
<dbReference type="InterPro" id="IPR050698">
    <property type="entry name" value="MBL"/>
</dbReference>
<dbReference type="CDD" id="cd16295">
    <property type="entry name" value="TTHA0252-CPSF-like_MBL-fold"/>
    <property type="match status" value="1"/>
</dbReference>
<accession>A0ABS6EI39</accession>
<evidence type="ECO:0000313" key="4">
    <source>
        <dbReference type="EMBL" id="MBU5484866.1"/>
    </source>
</evidence>
<feature type="domain" description="Beta-Casp" evidence="3">
    <location>
        <begin position="252"/>
        <end position="377"/>
    </location>
</feature>
<evidence type="ECO:0000259" key="3">
    <source>
        <dbReference type="SMART" id="SM01027"/>
    </source>
</evidence>
<comment type="caution">
    <text evidence="4">The sequence shown here is derived from an EMBL/GenBank/DDBJ whole genome shotgun (WGS) entry which is preliminary data.</text>
</comment>
<dbReference type="InterPro" id="IPR022712">
    <property type="entry name" value="Beta_Casp"/>
</dbReference>
<organism evidence="4 5">
    <name type="scientific">Clostridium mobile</name>
    <dbReference type="NCBI Taxonomy" id="2841512"/>
    <lineage>
        <taxon>Bacteria</taxon>
        <taxon>Bacillati</taxon>
        <taxon>Bacillota</taxon>
        <taxon>Clostridia</taxon>
        <taxon>Eubacteriales</taxon>
        <taxon>Clostridiaceae</taxon>
        <taxon>Clostridium</taxon>
    </lineage>
</organism>
<dbReference type="Pfam" id="PF07521">
    <property type="entry name" value="RMMBL"/>
    <property type="match status" value="1"/>
</dbReference>
<keyword evidence="1" id="KW-0378">Hydrolase</keyword>
<dbReference type="PANTHER" id="PTHR11203:SF37">
    <property type="entry name" value="INTEGRATOR COMPLEX SUBUNIT 11"/>
    <property type="match status" value="1"/>
</dbReference>
<dbReference type="SMART" id="SM00849">
    <property type="entry name" value="Lactamase_B"/>
    <property type="match status" value="1"/>
</dbReference>
<dbReference type="InterPro" id="IPR001279">
    <property type="entry name" value="Metallo-B-lactamas"/>
</dbReference>
<reference evidence="4 5" key="1">
    <citation type="submission" date="2021-06" db="EMBL/GenBank/DDBJ databases">
        <authorList>
            <person name="Sun Q."/>
            <person name="Li D."/>
        </authorList>
    </citation>
    <scope>NUCLEOTIDE SEQUENCE [LARGE SCALE GENOMIC DNA]</scope>
    <source>
        <strain evidence="4 5">MSJ-11</strain>
    </source>
</reference>